<dbReference type="PROSITE" id="PS50005">
    <property type="entry name" value="TPR"/>
    <property type="match status" value="1"/>
</dbReference>
<feature type="transmembrane region" description="Helical" evidence="6">
    <location>
        <begin position="434"/>
        <end position="457"/>
    </location>
</feature>
<protein>
    <recommendedName>
        <fullName evidence="7">O-antigen ligase-related domain-containing protein</fullName>
    </recommendedName>
</protein>
<evidence type="ECO:0000259" key="7">
    <source>
        <dbReference type="Pfam" id="PF04932"/>
    </source>
</evidence>
<dbReference type="PANTHER" id="PTHR37422:SF13">
    <property type="entry name" value="LIPOPOLYSACCHARIDE BIOSYNTHESIS PROTEIN PA4999-RELATED"/>
    <property type="match status" value="1"/>
</dbReference>
<evidence type="ECO:0000313" key="8">
    <source>
        <dbReference type="EMBL" id="OGZ55632.1"/>
    </source>
</evidence>
<sequence>MSSFEKGFLFFVWGGIFLLLLTPLVVSQSFFFPFITGKNFYFRIITELIFGAWVALALLRPEYRPRKSPLLIAFSAFIFALLLATAFGVNPYHSFWSNFERMDGFITHIHLFALFLVIAHTLRSEREWFIFLNVSIGVSMIAAAHGYLQSVGSAEILGGGRPYARLGNSIYLAVYLMFHLFFVGVLFSRMRSWMLRALYALIFIFEFYVFFLAASRGALIGFSAGVLVGGFLLLILSKNKIVRAIAGTAVVFILGFSAFVFSAPQNSLIVKSDLLRRLSSAAVEDLGESPRVMIWEVALRGVKERPLFGWGPENFLYAYARFYDPDLFGNEPWFDRVHNMLLEWLVATGVVGFALYLFVFISFSWLIWKMARAGRMLYGTAILFFALIVAYIIQNIFVFDNIMTYILVVGVFAYAHSTFVYLPGSERTEYKKYSVTPAHQAGAAASIMVMVIVAYMLNAKPIQVAAQIITGLEAFKSADSQRVIRDFQTAIDLDTFGTTETRERIADTIVQIALSVDNLNQQYLNLLDFSISEMEKELQENSSPRILLFLGKLYTIRANLTGKDADKAEATYLELQRIAPNYVQTYLGLAELYLITGKSDKAVESVRTAYSLPEKHATLGSLYYPVLSVYVLAGAYNDALNLVDVYRTTTQSPLMHPVSSHNEIVILIRRAQRSGAIGGRLKLFEEMNRLFVEDYGYPQPALLGEMINLYKSVGDTGRAAELIRQYATPEMKERARIDAEKNRNERSAAIVNDFLKSLEALP</sequence>
<feature type="transmembrane region" description="Helical" evidence="6">
    <location>
        <begin position="219"/>
        <end position="237"/>
    </location>
</feature>
<accession>A0A1G2GZJ5</accession>
<evidence type="ECO:0000256" key="6">
    <source>
        <dbReference type="SAM" id="Phobius"/>
    </source>
</evidence>
<dbReference type="PANTHER" id="PTHR37422">
    <property type="entry name" value="TEICHURONIC ACID BIOSYNTHESIS PROTEIN TUAE"/>
    <property type="match status" value="1"/>
</dbReference>
<dbReference type="EMBL" id="MHNZ01000030">
    <property type="protein sequence ID" value="OGZ55632.1"/>
    <property type="molecule type" value="Genomic_DNA"/>
</dbReference>
<keyword evidence="5" id="KW-0802">TPR repeat</keyword>
<feature type="transmembrane region" description="Helical" evidence="6">
    <location>
        <begin position="168"/>
        <end position="187"/>
    </location>
</feature>
<dbReference type="InterPro" id="IPR011990">
    <property type="entry name" value="TPR-like_helical_dom_sf"/>
</dbReference>
<gene>
    <name evidence="8" type="ORF">A3J04_00725</name>
</gene>
<name>A0A1G2GZJ5_9BACT</name>
<dbReference type="InterPro" id="IPR051533">
    <property type="entry name" value="WaaL-like"/>
</dbReference>
<organism evidence="8 9">
    <name type="scientific">Candidatus Ryanbacteria bacterium RIFCSPLOWO2_02_FULL_47_14</name>
    <dbReference type="NCBI Taxonomy" id="1802129"/>
    <lineage>
        <taxon>Bacteria</taxon>
        <taxon>Candidatus Ryaniibacteriota</taxon>
    </lineage>
</organism>
<feature type="domain" description="O-antigen ligase-related" evidence="7">
    <location>
        <begin position="202"/>
        <end position="357"/>
    </location>
</feature>
<dbReference type="InterPro" id="IPR007016">
    <property type="entry name" value="O-antigen_ligase-rel_domated"/>
</dbReference>
<feature type="transmembrane region" description="Helical" evidence="6">
    <location>
        <begin position="344"/>
        <end position="368"/>
    </location>
</feature>
<evidence type="ECO:0000313" key="9">
    <source>
        <dbReference type="Proteomes" id="UP000177954"/>
    </source>
</evidence>
<evidence type="ECO:0000256" key="4">
    <source>
        <dbReference type="ARBA" id="ARBA00023136"/>
    </source>
</evidence>
<dbReference type="AlphaFoldDB" id="A0A1G2GZJ5"/>
<reference evidence="8 9" key="1">
    <citation type="journal article" date="2016" name="Nat. Commun.">
        <title>Thousands of microbial genomes shed light on interconnected biogeochemical processes in an aquifer system.</title>
        <authorList>
            <person name="Anantharaman K."/>
            <person name="Brown C.T."/>
            <person name="Hug L.A."/>
            <person name="Sharon I."/>
            <person name="Castelle C.J."/>
            <person name="Probst A.J."/>
            <person name="Thomas B.C."/>
            <person name="Singh A."/>
            <person name="Wilkins M.J."/>
            <person name="Karaoz U."/>
            <person name="Brodie E.L."/>
            <person name="Williams K.H."/>
            <person name="Hubbard S.S."/>
            <person name="Banfield J.F."/>
        </authorList>
    </citation>
    <scope>NUCLEOTIDE SEQUENCE [LARGE SCALE GENOMIC DNA]</scope>
</reference>
<feature type="transmembrane region" description="Helical" evidence="6">
    <location>
        <begin position="244"/>
        <end position="263"/>
    </location>
</feature>
<feature type="transmembrane region" description="Helical" evidence="6">
    <location>
        <begin position="375"/>
        <end position="396"/>
    </location>
</feature>
<keyword evidence="4 6" id="KW-0472">Membrane</keyword>
<dbReference type="SUPFAM" id="SSF48452">
    <property type="entry name" value="TPR-like"/>
    <property type="match status" value="1"/>
</dbReference>
<keyword evidence="2 6" id="KW-0812">Transmembrane</keyword>
<proteinExistence type="predicted"/>
<feature type="transmembrane region" description="Helical" evidence="6">
    <location>
        <begin position="402"/>
        <end position="422"/>
    </location>
</feature>
<dbReference type="Proteomes" id="UP000177954">
    <property type="component" value="Unassembled WGS sequence"/>
</dbReference>
<feature type="repeat" description="TPR" evidence="5">
    <location>
        <begin position="583"/>
        <end position="616"/>
    </location>
</feature>
<comment type="subcellular location">
    <subcellularLocation>
        <location evidence="1">Membrane</location>
        <topology evidence="1">Multi-pass membrane protein</topology>
    </subcellularLocation>
</comment>
<feature type="transmembrane region" description="Helical" evidence="6">
    <location>
        <begin position="194"/>
        <end position="213"/>
    </location>
</feature>
<comment type="caution">
    <text evidence="8">The sequence shown here is derived from an EMBL/GenBank/DDBJ whole genome shotgun (WGS) entry which is preliminary data.</text>
</comment>
<dbReference type="STRING" id="1802129.A3J04_00725"/>
<feature type="transmembrane region" description="Helical" evidence="6">
    <location>
        <begin position="71"/>
        <end position="93"/>
    </location>
</feature>
<dbReference type="Pfam" id="PF04932">
    <property type="entry name" value="Wzy_C"/>
    <property type="match status" value="1"/>
</dbReference>
<evidence type="ECO:0000256" key="2">
    <source>
        <dbReference type="ARBA" id="ARBA00022692"/>
    </source>
</evidence>
<keyword evidence="3 6" id="KW-1133">Transmembrane helix</keyword>
<feature type="transmembrane region" description="Helical" evidence="6">
    <location>
        <begin position="7"/>
        <end position="34"/>
    </location>
</feature>
<dbReference type="GO" id="GO:0016020">
    <property type="term" value="C:membrane"/>
    <property type="evidence" value="ECO:0007669"/>
    <property type="project" value="UniProtKB-SubCell"/>
</dbReference>
<evidence type="ECO:0000256" key="3">
    <source>
        <dbReference type="ARBA" id="ARBA00022989"/>
    </source>
</evidence>
<dbReference type="InterPro" id="IPR019734">
    <property type="entry name" value="TPR_rpt"/>
</dbReference>
<evidence type="ECO:0000256" key="1">
    <source>
        <dbReference type="ARBA" id="ARBA00004141"/>
    </source>
</evidence>
<feature type="transmembrane region" description="Helical" evidence="6">
    <location>
        <begin position="40"/>
        <end position="59"/>
    </location>
</feature>
<dbReference type="Gene3D" id="1.25.40.10">
    <property type="entry name" value="Tetratricopeptide repeat domain"/>
    <property type="match status" value="1"/>
</dbReference>
<evidence type="ECO:0000256" key="5">
    <source>
        <dbReference type="PROSITE-ProRule" id="PRU00339"/>
    </source>
</evidence>
<feature type="transmembrane region" description="Helical" evidence="6">
    <location>
        <begin position="105"/>
        <end position="122"/>
    </location>
</feature>
<feature type="transmembrane region" description="Helical" evidence="6">
    <location>
        <begin position="129"/>
        <end position="148"/>
    </location>
</feature>